<comment type="caution">
    <text evidence="2">The sequence shown here is derived from an EMBL/GenBank/DDBJ whole genome shotgun (WGS) entry which is preliminary data.</text>
</comment>
<dbReference type="Pfam" id="PF10662">
    <property type="entry name" value="PduV-EutP"/>
    <property type="match status" value="1"/>
</dbReference>
<dbReference type="InterPro" id="IPR012381">
    <property type="entry name" value="EutP_PduV"/>
</dbReference>
<dbReference type="NCBIfam" id="TIGR02528">
    <property type="entry name" value="EutP"/>
    <property type="match status" value="1"/>
</dbReference>
<dbReference type="RefSeq" id="WP_258004313.1">
    <property type="nucleotide sequence ID" value="NZ_QLTR01000021.1"/>
</dbReference>
<dbReference type="PANTHER" id="PTHR40453">
    <property type="entry name" value="PROTEIN YOEF"/>
    <property type="match status" value="1"/>
</dbReference>
<dbReference type="InterPro" id="IPR027417">
    <property type="entry name" value="P-loop_NTPase"/>
</dbReference>
<protein>
    <submittedName>
        <fullName evidence="2">Ethanolamine utilization protein EutP</fullName>
    </submittedName>
</protein>
<accession>A0A329E5Z1</accession>
<proteinExistence type="inferred from homology"/>
<sequence length="156" mass="16822">MMKRLMLVGQTLSGKTTLLQKLRGLPLRYQKTQSLECEDLSIDTPGEYLENRCLNSALITTSYDADIIGLVHSATAIQQMFSPLFSSAFTKPVIGIVTKADAPDASIGEAIAHLANAGADPIFVTSSFNGDGIDDLVEYLSEAKDQQALALVTERN</sequence>
<keyword evidence="1" id="KW-0547">Nucleotide-binding</keyword>
<dbReference type="GO" id="GO:0006576">
    <property type="term" value="P:biogenic amine metabolic process"/>
    <property type="evidence" value="ECO:0007669"/>
    <property type="project" value="InterPro"/>
</dbReference>
<dbReference type="PIRSF" id="PIRSF036409">
    <property type="entry name" value="EutP_PduV"/>
    <property type="match status" value="1"/>
</dbReference>
<comment type="similarity">
    <text evidence="1">Belongs to the EutP/PduV family.</text>
</comment>
<organism evidence="2 3">
    <name type="scientific">Vibrio diazotrophicus</name>
    <dbReference type="NCBI Taxonomy" id="685"/>
    <lineage>
        <taxon>Bacteria</taxon>
        <taxon>Pseudomonadati</taxon>
        <taxon>Pseudomonadota</taxon>
        <taxon>Gammaproteobacteria</taxon>
        <taxon>Vibrionales</taxon>
        <taxon>Vibrionaceae</taxon>
        <taxon>Vibrio</taxon>
    </lineage>
</organism>
<evidence type="ECO:0000313" key="3">
    <source>
        <dbReference type="Proteomes" id="UP000248729"/>
    </source>
</evidence>
<dbReference type="SUPFAM" id="SSF52540">
    <property type="entry name" value="P-loop containing nucleoside triphosphate hydrolases"/>
    <property type="match status" value="1"/>
</dbReference>
<dbReference type="AlphaFoldDB" id="A0A329E5Z1"/>
<evidence type="ECO:0000313" key="2">
    <source>
        <dbReference type="EMBL" id="RAS60540.1"/>
    </source>
</evidence>
<name>A0A329E5Z1_VIBDI</name>
<dbReference type="EMBL" id="QLTR01000021">
    <property type="protein sequence ID" value="RAS60540.1"/>
    <property type="molecule type" value="Genomic_DNA"/>
</dbReference>
<reference evidence="2 3" key="1">
    <citation type="submission" date="2018-06" db="EMBL/GenBank/DDBJ databases">
        <title>Freshwater and sediment microbial communities from various areas in North America, analyzing microbe dynamics in response to fracking.</title>
        <authorList>
            <person name="Lamendella R."/>
        </authorList>
    </citation>
    <scope>NUCLEOTIDE SEQUENCE [LARGE SCALE GENOMIC DNA]</scope>
    <source>
        <strain evidence="2 3">99A</strain>
    </source>
</reference>
<dbReference type="PANTHER" id="PTHR40453:SF1">
    <property type="entry name" value="PROTEIN YOEF"/>
    <property type="match status" value="1"/>
</dbReference>
<dbReference type="Proteomes" id="UP000248729">
    <property type="component" value="Unassembled WGS sequence"/>
</dbReference>
<evidence type="ECO:0000256" key="1">
    <source>
        <dbReference type="PIRNR" id="PIRNR036409"/>
    </source>
</evidence>
<dbReference type="GO" id="GO:0005524">
    <property type="term" value="F:ATP binding"/>
    <property type="evidence" value="ECO:0007669"/>
    <property type="project" value="UniProtKB-UniRule"/>
</dbReference>
<gene>
    <name evidence="2" type="ORF">DET48_12145</name>
</gene>
<dbReference type="Gene3D" id="3.40.50.300">
    <property type="entry name" value="P-loop containing nucleotide triphosphate hydrolases"/>
    <property type="match status" value="1"/>
</dbReference>
<dbReference type="CDD" id="cd00882">
    <property type="entry name" value="Ras_like_GTPase"/>
    <property type="match status" value="1"/>
</dbReference>